<dbReference type="GO" id="GO:0008168">
    <property type="term" value="F:methyltransferase activity"/>
    <property type="evidence" value="ECO:0007669"/>
    <property type="project" value="UniProtKB-KW"/>
</dbReference>
<proteinExistence type="predicted"/>
<sequence>MNMLLSQRSAIPELMDDFAQGGEELQQALRHLRRLNRIFGASGPIVYGVNYLWRKAGRPSRLTLLDVGSGSGDINRRLLRWADKQRIEMKVILCDVTEEAETEAKELFRHEPRVTFVRRSVCELAPGQVDIVTASQFVHHFGSNELPAIVRRLMEASRIGIVLNDIHRHWIPWTAVWLVTRLISANRYIRHDGPLSVAKGFRRSDFQLAARQLEHSELAVRWRPLFRYAVTIAKAREG</sequence>
<keyword evidence="2" id="KW-0808">Transferase</keyword>
<dbReference type="GO" id="GO:0032259">
    <property type="term" value="P:methylation"/>
    <property type="evidence" value="ECO:0007669"/>
    <property type="project" value="UniProtKB-KW"/>
</dbReference>
<dbReference type="EMBL" id="JACJVN010000039">
    <property type="protein sequence ID" value="MBB6677840.1"/>
    <property type="molecule type" value="Genomic_DNA"/>
</dbReference>
<name>A0A841TF41_9BACL</name>
<reference evidence="2 3" key="1">
    <citation type="submission" date="2020-08" db="EMBL/GenBank/DDBJ databases">
        <title>Cohnella phylogeny.</title>
        <authorList>
            <person name="Dunlap C."/>
        </authorList>
    </citation>
    <scope>NUCLEOTIDE SEQUENCE [LARGE SCALE GENOMIC DNA]</scope>
    <source>
        <strain evidence="2 3">DSM 103658</strain>
    </source>
</reference>
<dbReference type="InterPro" id="IPR029063">
    <property type="entry name" value="SAM-dependent_MTases_sf"/>
</dbReference>
<accession>A0A841TF41</accession>
<dbReference type="InterPro" id="IPR041698">
    <property type="entry name" value="Methyltransf_25"/>
</dbReference>
<feature type="domain" description="Methyltransferase" evidence="1">
    <location>
        <begin position="65"/>
        <end position="156"/>
    </location>
</feature>
<dbReference type="AlphaFoldDB" id="A0A841TF41"/>
<keyword evidence="2" id="KW-0489">Methyltransferase</keyword>
<dbReference type="SUPFAM" id="SSF53335">
    <property type="entry name" value="S-adenosyl-L-methionine-dependent methyltransferases"/>
    <property type="match status" value="1"/>
</dbReference>
<dbReference type="Pfam" id="PF13649">
    <property type="entry name" value="Methyltransf_25"/>
    <property type="match status" value="1"/>
</dbReference>
<dbReference type="RefSeq" id="WP_185179119.1">
    <property type="nucleotide sequence ID" value="NZ_CBCSEP010000017.1"/>
</dbReference>
<gene>
    <name evidence="2" type="ORF">H4Q31_10945</name>
</gene>
<protein>
    <submittedName>
        <fullName evidence="2">Methyltransferase domain-containing protein</fullName>
    </submittedName>
</protein>
<organism evidence="2 3">
    <name type="scientific">Cohnella lubricantis</name>
    <dbReference type="NCBI Taxonomy" id="2163172"/>
    <lineage>
        <taxon>Bacteria</taxon>
        <taxon>Bacillati</taxon>
        <taxon>Bacillota</taxon>
        <taxon>Bacilli</taxon>
        <taxon>Bacillales</taxon>
        <taxon>Paenibacillaceae</taxon>
        <taxon>Cohnella</taxon>
    </lineage>
</organism>
<evidence type="ECO:0000259" key="1">
    <source>
        <dbReference type="Pfam" id="PF13649"/>
    </source>
</evidence>
<comment type="caution">
    <text evidence="2">The sequence shown here is derived from an EMBL/GenBank/DDBJ whole genome shotgun (WGS) entry which is preliminary data.</text>
</comment>
<keyword evidence="3" id="KW-1185">Reference proteome</keyword>
<evidence type="ECO:0000313" key="2">
    <source>
        <dbReference type="EMBL" id="MBB6677840.1"/>
    </source>
</evidence>
<dbReference type="Gene3D" id="3.40.50.150">
    <property type="entry name" value="Vaccinia Virus protein VP39"/>
    <property type="match status" value="1"/>
</dbReference>
<evidence type="ECO:0000313" key="3">
    <source>
        <dbReference type="Proteomes" id="UP000574133"/>
    </source>
</evidence>
<dbReference type="Proteomes" id="UP000574133">
    <property type="component" value="Unassembled WGS sequence"/>
</dbReference>